<proteinExistence type="predicted"/>
<gene>
    <name evidence="2" type="ORF">PSYICH_LOCUS6382</name>
</gene>
<dbReference type="OrthoDB" id="6652244at2759"/>
<feature type="region of interest" description="Disordered" evidence="1">
    <location>
        <begin position="141"/>
        <end position="167"/>
    </location>
</feature>
<sequence length="567" mass="65967">MNSRTAKILENARSTAVRDSFDFENKNEKNSVTQNLELIGMETVNKNEVFSFEVTEDVPTTIVSDFVSLNNVAIIYDESLNNMSCDNKEKTDLEHSISMISEENVIRCELNVESNTSITLREQEVKQGENAVLLRETTPDEVRHNDSENEVMEEQEEIKPKTKRKRIAQPDTWDKNVNKHLRMSGRGYTGYRRSEGKIKHDIVRPERKIKPTCVSKFCALASTRFCANISEPERNEIFKTFWEMSWEQKRMFFAHMITYSAKKRSYVEGSSKRSGTYKYFLMVQGQKMQVCKSMFLNTLAVGEKMILNWVNSANNHGILQGSDIRRQTSTLKRKASQDKQRVNNMKNFLESLPKLESHYCRKSTGKFYFEQNFKCKSEVYNLYKDHCKMEEEVPLSNCKFYNELDNMNLALFKPRKDQCDLCSSYKVKQIPEEVYTKHIKAKNEARDEKDLDKKRALAQEMYCFAVDVQAVKLCPVLQASSLYYKTKLQIHNFTVYNLKSHRSMNYVWNETEGDLDASVFASCLIKALEEHLKIEMKPIVIFSDGCGYQNRNVVLANALSFLARYQI</sequence>
<dbReference type="EMBL" id="OV651814">
    <property type="protein sequence ID" value="CAH1106744.1"/>
    <property type="molecule type" value="Genomic_DNA"/>
</dbReference>
<name>A0A9P0G934_9CUCU</name>
<dbReference type="Proteomes" id="UP001153636">
    <property type="component" value="Chromosome 2"/>
</dbReference>
<reference evidence="2" key="1">
    <citation type="submission" date="2022-01" db="EMBL/GenBank/DDBJ databases">
        <authorList>
            <person name="King R."/>
        </authorList>
    </citation>
    <scope>NUCLEOTIDE SEQUENCE</scope>
</reference>
<accession>A0A9P0G934</accession>
<dbReference type="PANTHER" id="PTHR10773:SF19">
    <property type="match status" value="1"/>
</dbReference>
<dbReference type="AlphaFoldDB" id="A0A9P0G934"/>
<keyword evidence="3" id="KW-1185">Reference proteome</keyword>
<dbReference type="PANTHER" id="PTHR10773">
    <property type="entry name" value="DNA-DIRECTED RNA POLYMERASES I, II, AND III SUBUNIT RPABC2"/>
    <property type="match status" value="1"/>
</dbReference>
<evidence type="ECO:0000313" key="2">
    <source>
        <dbReference type="EMBL" id="CAH1106744.1"/>
    </source>
</evidence>
<evidence type="ECO:0000313" key="3">
    <source>
        <dbReference type="Proteomes" id="UP001153636"/>
    </source>
</evidence>
<protein>
    <submittedName>
        <fullName evidence="2">Uncharacterized protein</fullName>
    </submittedName>
</protein>
<organism evidence="2 3">
    <name type="scientific">Psylliodes chrysocephalus</name>
    <dbReference type="NCBI Taxonomy" id="3402493"/>
    <lineage>
        <taxon>Eukaryota</taxon>
        <taxon>Metazoa</taxon>
        <taxon>Ecdysozoa</taxon>
        <taxon>Arthropoda</taxon>
        <taxon>Hexapoda</taxon>
        <taxon>Insecta</taxon>
        <taxon>Pterygota</taxon>
        <taxon>Neoptera</taxon>
        <taxon>Endopterygota</taxon>
        <taxon>Coleoptera</taxon>
        <taxon>Polyphaga</taxon>
        <taxon>Cucujiformia</taxon>
        <taxon>Chrysomeloidea</taxon>
        <taxon>Chrysomelidae</taxon>
        <taxon>Galerucinae</taxon>
        <taxon>Alticini</taxon>
        <taxon>Psylliodes</taxon>
    </lineage>
</organism>
<evidence type="ECO:0000256" key="1">
    <source>
        <dbReference type="SAM" id="MobiDB-lite"/>
    </source>
</evidence>